<proteinExistence type="predicted"/>
<accession>A0A0K2UUV5</accession>
<organism evidence="1">
    <name type="scientific">Lepeophtheirus salmonis</name>
    <name type="common">Salmon louse</name>
    <name type="synonym">Caligus salmonis</name>
    <dbReference type="NCBI Taxonomy" id="72036"/>
    <lineage>
        <taxon>Eukaryota</taxon>
        <taxon>Metazoa</taxon>
        <taxon>Ecdysozoa</taxon>
        <taxon>Arthropoda</taxon>
        <taxon>Crustacea</taxon>
        <taxon>Multicrustacea</taxon>
        <taxon>Hexanauplia</taxon>
        <taxon>Copepoda</taxon>
        <taxon>Siphonostomatoida</taxon>
        <taxon>Caligidae</taxon>
        <taxon>Lepeophtheirus</taxon>
    </lineage>
</organism>
<dbReference type="EMBL" id="HACA01024658">
    <property type="protein sequence ID" value="CDW42019.1"/>
    <property type="molecule type" value="Transcribed_RNA"/>
</dbReference>
<feature type="non-terminal residue" evidence="1">
    <location>
        <position position="1"/>
    </location>
</feature>
<dbReference type="AlphaFoldDB" id="A0A0K2UUV5"/>
<evidence type="ECO:0000313" key="1">
    <source>
        <dbReference type="EMBL" id="CDW42019.1"/>
    </source>
</evidence>
<sequence>QLPRLHFLDACRGEGLRCPKSKHRAPQRHCQPVLGPHDRELDREGCQVFRRRIETISGVKDGYIND</sequence>
<reference evidence="1" key="1">
    <citation type="submission" date="2014-05" db="EMBL/GenBank/DDBJ databases">
        <authorList>
            <person name="Chronopoulou M."/>
        </authorList>
    </citation>
    <scope>NUCLEOTIDE SEQUENCE</scope>
    <source>
        <tissue evidence="1">Whole organism</tissue>
    </source>
</reference>
<protein>
    <submittedName>
        <fullName evidence="1">Uncharacterized protein</fullName>
    </submittedName>
</protein>
<name>A0A0K2UUV5_LEPSM</name>